<sequence length="177" mass="19943">MWHHITAKSPIRGHCLACKSILLLANELHVRSLLPIVYKTIYLVTCPFYRQAIMCTASSPMLLVVREVWDLANLREAGRTGIGPDWGYMCGSVGQRRAGSQDWVQQPAVVREEESSIGGRRDGIMTSRSDGLFGGLRARLGSDARHSEKVRIVDRLIVDMGFEQDFREKTRMAQNIQ</sequence>
<keyword evidence="1" id="KW-0732">Signal</keyword>
<evidence type="ECO:0000313" key="2">
    <source>
        <dbReference type="EMBL" id="KAL0928713.1"/>
    </source>
</evidence>
<evidence type="ECO:0000256" key="1">
    <source>
        <dbReference type="SAM" id="SignalP"/>
    </source>
</evidence>
<comment type="caution">
    <text evidence="2">The sequence shown here is derived from an EMBL/GenBank/DDBJ whole genome shotgun (WGS) entry which is preliminary data.</text>
</comment>
<accession>A0ABD0VWE4</accession>
<dbReference type="Proteomes" id="UP001552299">
    <property type="component" value="Unassembled WGS sequence"/>
</dbReference>
<keyword evidence="3" id="KW-1185">Reference proteome</keyword>
<dbReference type="EMBL" id="JANQDX010000001">
    <property type="protein sequence ID" value="KAL0928713.1"/>
    <property type="molecule type" value="Genomic_DNA"/>
</dbReference>
<organism evidence="2 3">
    <name type="scientific">Dendrobium thyrsiflorum</name>
    <name type="common">Pinecone-like raceme dendrobium</name>
    <name type="synonym">Orchid</name>
    <dbReference type="NCBI Taxonomy" id="117978"/>
    <lineage>
        <taxon>Eukaryota</taxon>
        <taxon>Viridiplantae</taxon>
        <taxon>Streptophyta</taxon>
        <taxon>Embryophyta</taxon>
        <taxon>Tracheophyta</taxon>
        <taxon>Spermatophyta</taxon>
        <taxon>Magnoliopsida</taxon>
        <taxon>Liliopsida</taxon>
        <taxon>Asparagales</taxon>
        <taxon>Orchidaceae</taxon>
        <taxon>Epidendroideae</taxon>
        <taxon>Malaxideae</taxon>
        <taxon>Dendrobiinae</taxon>
        <taxon>Dendrobium</taxon>
    </lineage>
</organism>
<feature type="signal peptide" evidence="1">
    <location>
        <begin position="1"/>
        <end position="17"/>
    </location>
</feature>
<name>A0ABD0VWE4_DENTH</name>
<feature type="chain" id="PRO_5044873350" evidence="1">
    <location>
        <begin position="18"/>
        <end position="177"/>
    </location>
</feature>
<protein>
    <submittedName>
        <fullName evidence="2">Uncharacterized protein</fullName>
    </submittedName>
</protein>
<evidence type="ECO:0000313" key="3">
    <source>
        <dbReference type="Proteomes" id="UP001552299"/>
    </source>
</evidence>
<proteinExistence type="predicted"/>
<reference evidence="2 3" key="1">
    <citation type="journal article" date="2024" name="Plant Biotechnol. J.">
        <title>Dendrobium thyrsiflorum genome and its molecular insights into genes involved in important horticultural traits.</title>
        <authorList>
            <person name="Chen B."/>
            <person name="Wang J.Y."/>
            <person name="Zheng P.J."/>
            <person name="Li K.L."/>
            <person name="Liang Y.M."/>
            <person name="Chen X.F."/>
            <person name="Zhang C."/>
            <person name="Zhao X."/>
            <person name="He X."/>
            <person name="Zhang G.Q."/>
            <person name="Liu Z.J."/>
            <person name="Xu Q."/>
        </authorList>
    </citation>
    <scope>NUCLEOTIDE SEQUENCE [LARGE SCALE GENOMIC DNA]</scope>
    <source>
        <strain evidence="2">GZMU011</strain>
    </source>
</reference>
<gene>
    <name evidence="2" type="ORF">M5K25_000628</name>
</gene>
<dbReference type="AlphaFoldDB" id="A0ABD0VWE4"/>